<dbReference type="InterPro" id="IPR003594">
    <property type="entry name" value="HATPase_dom"/>
</dbReference>
<feature type="domain" description="Histidine kinase/HSP90-like ATPase" evidence="1">
    <location>
        <begin position="119"/>
        <end position="228"/>
    </location>
</feature>
<comment type="caution">
    <text evidence="3">The sequence shown here is derived from an EMBL/GenBank/DDBJ whole genome shotgun (WGS) entry which is preliminary data.</text>
</comment>
<dbReference type="GO" id="GO:0016301">
    <property type="term" value="F:kinase activity"/>
    <property type="evidence" value="ECO:0007669"/>
    <property type="project" value="UniProtKB-KW"/>
</dbReference>
<dbReference type="Gene3D" id="3.30.565.10">
    <property type="entry name" value="Histidine kinase-like ATPase, C-terminal domain"/>
    <property type="match status" value="1"/>
</dbReference>
<organism evidence="3 4">
    <name type="scientific">Paenibacillus alba</name>
    <dbReference type="NCBI Taxonomy" id="1197127"/>
    <lineage>
        <taxon>Bacteria</taxon>
        <taxon>Bacillati</taxon>
        <taxon>Bacillota</taxon>
        <taxon>Bacilli</taxon>
        <taxon>Bacillales</taxon>
        <taxon>Paenibacillaceae</taxon>
        <taxon>Paenibacillus</taxon>
    </lineage>
</organism>
<proteinExistence type="predicted"/>
<gene>
    <name evidence="3" type="ORF">P4I72_05020</name>
</gene>
<protein>
    <submittedName>
        <fullName evidence="3">Histidine kinase</fullName>
    </submittedName>
</protein>
<evidence type="ECO:0000259" key="1">
    <source>
        <dbReference type="Pfam" id="PF02518"/>
    </source>
</evidence>
<sequence length="236" mass="27292">MRLRLQESLEQTVASRAHELEAQNFALQFQMNPHFLYNTITNISILAEEADQMTIVAFCQDLSSMLRYISSHDTSPVRLAEELEHTTNYINLMKLRYEDNIEFHVDIPKQLQIIYIPKLIIQPFVENAFKYGIHVNPPWIISITSQVDNHRWKLIIRDNGQGFQKNHLQQLKHLIAITDPYHRIPNLKINGMGLINVYARLKLLYNNHCTLDIDNHPAGGAVITIIVNKEVSTDNA</sequence>
<evidence type="ECO:0000313" key="3">
    <source>
        <dbReference type="EMBL" id="MEC0226474.1"/>
    </source>
</evidence>
<dbReference type="SUPFAM" id="SSF55874">
    <property type="entry name" value="ATPase domain of HSP90 chaperone/DNA topoisomerase II/histidine kinase"/>
    <property type="match status" value="1"/>
</dbReference>
<dbReference type="PANTHER" id="PTHR34220:SF7">
    <property type="entry name" value="SENSOR HISTIDINE KINASE YPDA"/>
    <property type="match status" value="1"/>
</dbReference>
<accession>A0ABU6FX40</accession>
<keyword evidence="4" id="KW-1185">Reference proteome</keyword>
<dbReference type="InterPro" id="IPR050640">
    <property type="entry name" value="Bact_2-comp_sensor_kinase"/>
</dbReference>
<dbReference type="RefSeq" id="WP_326070881.1">
    <property type="nucleotide sequence ID" value="NZ_JARLKY010000010.1"/>
</dbReference>
<dbReference type="Proteomes" id="UP001338137">
    <property type="component" value="Unassembled WGS sequence"/>
</dbReference>
<evidence type="ECO:0000313" key="4">
    <source>
        <dbReference type="Proteomes" id="UP001338137"/>
    </source>
</evidence>
<dbReference type="PANTHER" id="PTHR34220">
    <property type="entry name" value="SENSOR HISTIDINE KINASE YPDA"/>
    <property type="match status" value="1"/>
</dbReference>
<dbReference type="InterPro" id="IPR036890">
    <property type="entry name" value="HATPase_C_sf"/>
</dbReference>
<dbReference type="Pfam" id="PF06580">
    <property type="entry name" value="His_kinase"/>
    <property type="match status" value="1"/>
</dbReference>
<dbReference type="EMBL" id="JARLKY010000010">
    <property type="protein sequence ID" value="MEC0226474.1"/>
    <property type="molecule type" value="Genomic_DNA"/>
</dbReference>
<dbReference type="InterPro" id="IPR010559">
    <property type="entry name" value="Sig_transdc_His_kin_internal"/>
</dbReference>
<keyword evidence="3" id="KW-0418">Kinase</keyword>
<name>A0ABU6FX40_9BACL</name>
<reference evidence="3 4" key="1">
    <citation type="submission" date="2023-03" db="EMBL/GenBank/DDBJ databases">
        <title>Bacillus Genome Sequencing.</title>
        <authorList>
            <person name="Dunlap C."/>
        </authorList>
    </citation>
    <scope>NUCLEOTIDE SEQUENCE [LARGE SCALE GENOMIC DNA]</scope>
    <source>
        <strain evidence="3 4">BD-533</strain>
    </source>
</reference>
<dbReference type="Pfam" id="PF02518">
    <property type="entry name" value="HATPase_c"/>
    <property type="match status" value="1"/>
</dbReference>
<evidence type="ECO:0000259" key="2">
    <source>
        <dbReference type="Pfam" id="PF06580"/>
    </source>
</evidence>
<keyword evidence="3" id="KW-0808">Transferase</keyword>
<feature type="domain" description="Signal transduction histidine kinase internal region" evidence="2">
    <location>
        <begin position="26"/>
        <end position="100"/>
    </location>
</feature>